<comment type="caution">
    <text evidence="2">The sequence shown here is derived from an EMBL/GenBank/DDBJ whole genome shotgun (WGS) entry which is preliminary data.</text>
</comment>
<evidence type="ECO:0000313" key="3">
    <source>
        <dbReference type="Proteomes" id="UP000191554"/>
    </source>
</evidence>
<dbReference type="RefSeq" id="WP_080062919.1">
    <property type="nucleotide sequence ID" value="NZ_MZGX01000002.1"/>
</dbReference>
<reference evidence="2 3" key="1">
    <citation type="submission" date="2017-03" db="EMBL/GenBank/DDBJ databases">
        <title>Genome sequence of Clostridium hungatei DSM 14427.</title>
        <authorList>
            <person name="Poehlein A."/>
            <person name="Daniel R."/>
        </authorList>
    </citation>
    <scope>NUCLEOTIDE SEQUENCE [LARGE SCALE GENOMIC DNA]</scope>
    <source>
        <strain evidence="2 3">DSM 14427</strain>
    </source>
</reference>
<sequence length="91" mass="9347">MNNTAFGVQLVGWGLVIFGTVFSIAVAVNAGNQVTGLAGIIVSVALGTLLIGFGEIIYLVNKLVENKIAPADSMIAPVNSTDEAEAPEESN</sequence>
<name>A0A1V4SPY4_RUMHU</name>
<dbReference type="Proteomes" id="UP000191554">
    <property type="component" value="Unassembled WGS sequence"/>
</dbReference>
<keyword evidence="1" id="KW-0472">Membrane</keyword>
<protein>
    <submittedName>
        <fullName evidence="2">Uncharacterized protein</fullName>
    </submittedName>
</protein>
<dbReference type="EMBL" id="MZGX01000002">
    <property type="protein sequence ID" value="OPX45968.1"/>
    <property type="molecule type" value="Genomic_DNA"/>
</dbReference>
<organism evidence="2 3">
    <name type="scientific">Ruminiclostridium hungatei</name>
    <name type="common">Clostridium hungatei</name>
    <dbReference type="NCBI Taxonomy" id="48256"/>
    <lineage>
        <taxon>Bacteria</taxon>
        <taxon>Bacillati</taxon>
        <taxon>Bacillota</taxon>
        <taxon>Clostridia</taxon>
        <taxon>Eubacteriales</taxon>
        <taxon>Oscillospiraceae</taxon>
        <taxon>Ruminiclostridium</taxon>
    </lineage>
</organism>
<proteinExistence type="predicted"/>
<feature type="transmembrane region" description="Helical" evidence="1">
    <location>
        <begin position="12"/>
        <end position="31"/>
    </location>
</feature>
<dbReference type="AlphaFoldDB" id="A0A1V4SPY4"/>
<keyword evidence="3" id="KW-1185">Reference proteome</keyword>
<keyword evidence="1" id="KW-1133">Transmembrane helix</keyword>
<keyword evidence="1" id="KW-0812">Transmembrane</keyword>
<feature type="transmembrane region" description="Helical" evidence="1">
    <location>
        <begin position="37"/>
        <end position="60"/>
    </location>
</feature>
<dbReference type="STRING" id="48256.CLHUN_04430"/>
<evidence type="ECO:0000256" key="1">
    <source>
        <dbReference type="SAM" id="Phobius"/>
    </source>
</evidence>
<accession>A0A1V4SPY4</accession>
<gene>
    <name evidence="2" type="ORF">CLHUN_04430</name>
</gene>
<evidence type="ECO:0000313" key="2">
    <source>
        <dbReference type="EMBL" id="OPX45968.1"/>
    </source>
</evidence>